<protein>
    <submittedName>
        <fullName evidence="2">Uncharacterized protein</fullName>
    </submittedName>
</protein>
<dbReference type="Proteomes" id="UP000601435">
    <property type="component" value="Unassembled WGS sequence"/>
</dbReference>
<dbReference type="EMBL" id="CAJNJA010053277">
    <property type="protein sequence ID" value="CAE7849896.1"/>
    <property type="molecule type" value="Genomic_DNA"/>
</dbReference>
<dbReference type="OrthoDB" id="10658646at2759"/>
<feature type="chain" id="PRO_5032965473" evidence="1">
    <location>
        <begin position="23"/>
        <end position="482"/>
    </location>
</feature>
<reference evidence="2" key="1">
    <citation type="submission" date="2021-02" db="EMBL/GenBank/DDBJ databases">
        <authorList>
            <person name="Dougan E. K."/>
            <person name="Rhodes N."/>
            <person name="Thang M."/>
            <person name="Chan C."/>
        </authorList>
    </citation>
    <scope>NUCLEOTIDE SEQUENCE</scope>
</reference>
<keyword evidence="3" id="KW-1185">Reference proteome</keyword>
<sequence length="482" mass="52153">MTLLRFVSLVLVSSALKFTVDSDSTPTCKGTLTQTDVDCESQTKEECDNHYTASAPNGKTYVQCGWTGAQCLSSGPQCKEKTDPWKSLPTLDAAVEAKVSWVDTPGLKLKSVANTQGLAALGESKAMACGMNGHHPSWSNWMCLVLQVNADNSITRGEVFDTGLPKSLGSPYLEGISEDRALYCGKLGSFIKCQLLAAEGLKLKKVGDTFQVPHPDVRITLEVTVQKLQDGKALVCQNEDHGWAKDHHISCTVLTDKGDSLVAGPLHTLVRGMPNAYGKAAMARRDSSSLVMCHNMNQKDKNVTCGMVSVKGDEVGWAGATVDMDQGDGGGGMATVEVLTPDLAIYCWTRGNNKPCFHLAITATSISKVTGGEFTMPRKSGHNYWQDGRMARMWSDRFLYCFQNGRWDFWEWGNPLCMVVKTDGKTASLPEPTHPNGGNDKQPKATVPAVVTLAPGRAMMCAEDKDCHNPPMGGCAVFYLPN</sequence>
<feature type="signal peptide" evidence="1">
    <location>
        <begin position="1"/>
        <end position="22"/>
    </location>
</feature>
<name>A0A813A1E2_9DINO</name>
<evidence type="ECO:0000313" key="3">
    <source>
        <dbReference type="Proteomes" id="UP000601435"/>
    </source>
</evidence>
<comment type="caution">
    <text evidence="2">The sequence shown here is derived from an EMBL/GenBank/DDBJ whole genome shotgun (WGS) entry which is preliminary data.</text>
</comment>
<accession>A0A813A1E2</accession>
<dbReference type="AlphaFoldDB" id="A0A813A1E2"/>
<proteinExistence type="predicted"/>
<evidence type="ECO:0000313" key="2">
    <source>
        <dbReference type="EMBL" id="CAE7849896.1"/>
    </source>
</evidence>
<keyword evidence="1" id="KW-0732">Signal</keyword>
<organism evidence="2 3">
    <name type="scientific">Symbiodinium necroappetens</name>
    <dbReference type="NCBI Taxonomy" id="1628268"/>
    <lineage>
        <taxon>Eukaryota</taxon>
        <taxon>Sar</taxon>
        <taxon>Alveolata</taxon>
        <taxon>Dinophyceae</taxon>
        <taxon>Suessiales</taxon>
        <taxon>Symbiodiniaceae</taxon>
        <taxon>Symbiodinium</taxon>
    </lineage>
</organism>
<evidence type="ECO:0000256" key="1">
    <source>
        <dbReference type="SAM" id="SignalP"/>
    </source>
</evidence>
<gene>
    <name evidence="2" type="ORF">SNEC2469_LOCUS26308</name>
</gene>